<keyword evidence="3" id="KW-1185">Reference proteome</keyword>
<protein>
    <submittedName>
        <fullName evidence="2">Uncharacterized protein</fullName>
    </submittedName>
</protein>
<gene>
    <name evidence="2" type="ORF">MES5069_320011</name>
</gene>
<evidence type="ECO:0000313" key="3">
    <source>
        <dbReference type="Proteomes" id="UP001153050"/>
    </source>
</evidence>
<keyword evidence="1" id="KW-0732">Signal</keyword>
<proteinExistence type="predicted"/>
<name>A0ABM9E0L9_9HYPH</name>
<evidence type="ECO:0000313" key="2">
    <source>
        <dbReference type="EMBL" id="CAH2402621.1"/>
    </source>
</evidence>
<feature type="chain" id="PRO_5045671676" evidence="1">
    <location>
        <begin position="16"/>
        <end position="348"/>
    </location>
</feature>
<reference evidence="2 3" key="1">
    <citation type="submission" date="2022-03" db="EMBL/GenBank/DDBJ databases">
        <authorList>
            <person name="Brunel B."/>
        </authorList>
    </citation>
    <scope>NUCLEOTIDE SEQUENCE [LARGE SCALE GENOMIC DNA]</scope>
    <source>
        <strain evidence="2">STM5069sample</strain>
    </source>
</reference>
<dbReference type="Proteomes" id="UP001153050">
    <property type="component" value="Unassembled WGS sequence"/>
</dbReference>
<comment type="caution">
    <text evidence="2">The sequence shown here is derived from an EMBL/GenBank/DDBJ whole genome shotgun (WGS) entry which is preliminary data.</text>
</comment>
<dbReference type="EMBL" id="CAKXZT010000127">
    <property type="protein sequence ID" value="CAH2402621.1"/>
    <property type="molecule type" value="Genomic_DNA"/>
</dbReference>
<accession>A0ABM9E0L9</accession>
<sequence length="348" mass="38844">MLALKMTSLAPAASAAFCAPSLIWLKNRACWLMLTRANVSANADPIAVEQMAKTAAQRKRSLNGRIYGSPCLRAKPVRLAHWCYSTRQTFKRLEYLSTNLISQRPSEGRWRVDPKNAGSLLADVAVMMRQLRPEHERIAGGEIMALAIDDQLYPAGKHVADFLADMLDGTFALAVRLDMMDVALQQVSGRIWNDAFERDALAAPQRVERDQWPRACAEHNRLVVVDLFEHPADIGLQNFDQTVKHGQGWRSLAVLDLGQKAFRAVRSCRQRLQRHAPCLPGEAQPRSKPRGIYGGVRFGLRPSPIDFVHPFANHSTVMGQLSREQKAAATDLQVVICQFRPSRASIGF</sequence>
<organism evidence="2 3">
    <name type="scientific">Mesorhizobium escarrei</name>
    <dbReference type="NCBI Taxonomy" id="666018"/>
    <lineage>
        <taxon>Bacteria</taxon>
        <taxon>Pseudomonadati</taxon>
        <taxon>Pseudomonadota</taxon>
        <taxon>Alphaproteobacteria</taxon>
        <taxon>Hyphomicrobiales</taxon>
        <taxon>Phyllobacteriaceae</taxon>
        <taxon>Mesorhizobium</taxon>
    </lineage>
</organism>
<feature type="signal peptide" evidence="1">
    <location>
        <begin position="1"/>
        <end position="15"/>
    </location>
</feature>
<evidence type="ECO:0000256" key="1">
    <source>
        <dbReference type="SAM" id="SignalP"/>
    </source>
</evidence>